<name>R4PMN7_9BACT</name>
<protein>
    <submittedName>
        <fullName evidence="3">Putative Transcriptional regulator, XRE family</fullName>
    </submittedName>
</protein>
<dbReference type="SUPFAM" id="SSF47413">
    <property type="entry name" value="lambda repressor-like DNA-binding domains"/>
    <property type="match status" value="1"/>
</dbReference>
<dbReference type="InterPro" id="IPR050807">
    <property type="entry name" value="TransReg_Diox_bact_type"/>
</dbReference>
<dbReference type="PANTHER" id="PTHR46797:SF1">
    <property type="entry name" value="METHYLPHOSPHONATE SYNTHASE"/>
    <property type="match status" value="1"/>
</dbReference>
<dbReference type="PROSITE" id="PS50943">
    <property type="entry name" value="HTH_CROC1"/>
    <property type="match status" value="1"/>
</dbReference>
<dbReference type="Gene3D" id="1.10.260.40">
    <property type="entry name" value="lambda repressor-like DNA-binding domains"/>
    <property type="match status" value="1"/>
</dbReference>
<gene>
    <name evidence="3" type="ORF">L336_0473</name>
</gene>
<dbReference type="CDD" id="cd00093">
    <property type="entry name" value="HTH_XRE"/>
    <property type="match status" value="1"/>
</dbReference>
<accession>R4PMN7</accession>
<dbReference type="GO" id="GO:0005829">
    <property type="term" value="C:cytosol"/>
    <property type="evidence" value="ECO:0007669"/>
    <property type="project" value="TreeGrafter"/>
</dbReference>
<sequence length="78" mass="8809">MMAYANKAFDAFTVKLGRKIQELREAKGYSQEKLAYLSDLDRVSIGYIEQGRRSPKLSTLFVLAKQLDVSVADFFTGL</sequence>
<dbReference type="Pfam" id="PF01381">
    <property type="entry name" value="HTH_3"/>
    <property type="match status" value="1"/>
</dbReference>
<reference evidence="3 4" key="1">
    <citation type="journal article" date="2013" name="Nat. Biotechnol.">
        <title>Genome sequences of rare, uncultured bacteria obtained by differential coverage binning of multiple metagenomes.</title>
        <authorList>
            <person name="Albertsen M."/>
            <person name="Hugenholtz P."/>
            <person name="Skarshewski A."/>
            <person name="Nielsen K.L."/>
            <person name="Tyson G.W."/>
            <person name="Nielsen P.H."/>
        </authorList>
    </citation>
    <scope>NUCLEOTIDE SEQUENCE [LARGE SCALE GENOMIC DNA]</scope>
    <source>
        <strain evidence="3">TM71</strain>
    </source>
</reference>
<evidence type="ECO:0000259" key="2">
    <source>
        <dbReference type="PROSITE" id="PS50943"/>
    </source>
</evidence>
<keyword evidence="4" id="KW-1185">Reference proteome</keyword>
<evidence type="ECO:0000313" key="4">
    <source>
        <dbReference type="Proteomes" id="UP000013893"/>
    </source>
</evidence>
<dbReference type="RefSeq" id="WP_015641629.1">
    <property type="nucleotide sequence ID" value="NC_021219.1"/>
</dbReference>
<evidence type="ECO:0000256" key="1">
    <source>
        <dbReference type="ARBA" id="ARBA00023125"/>
    </source>
</evidence>
<dbReference type="STRING" id="1332188.L336_0473"/>
<dbReference type="GO" id="GO:0003700">
    <property type="term" value="F:DNA-binding transcription factor activity"/>
    <property type="evidence" value="ECO:0007669"/>
    <property type="project" value="TreeGrafter"/>
</dbReference>
<dbReference type="InterPro" id="IPR001387">
    <property type="entry name" value="Cro/C1-type_HTH"/>
</dbReference>
<dbReference type="GO" id="GO:0003677">
    <property type="term" value="F:DNA binding"/>
    <property type="evidence" value="ECO:0007669"/>
    <property type="project" value="UniProtKB-KW"/>
</dbReference>
<dbReference type="KEGG" id="saal:L336_0473"/>
<dbReference type="Proteomes" id="UP000013893">
    <property type="component" value="Chromosome"/>
</dbReference>
<dbReference type="PANTHER" id="PTHR46797">
    <property type="entry name" value="HTH-TYPE TRANSCRIPTIONAL REGULATOR"/>
    <property type="match status" value="1"/>
</dbReference>
<dbReference type="HOGENOM" id="CLU_066192_29_4_0"/>
<dbReference type="EMBL" id="CP005957">
    <property type="protein sequence ID" value="AGL62179.1"/>
    <property type="molecule type" value="Genomic_DNA"/>
</dbReference>
<keyword evidence="1" id="KW-0238">DNA-binding</keyword>
<evidence type="ECO:0000313" key="3">
    <source>
        <dbReference type="EMBL" id="AGL62179.1"/>
    </source>
</evidence>
<dbReference type="AlphaFoldDB" id="R4PMN7"/>
<dbReference type="SMART" id="SM00530">
    <property type="entry name" value="HTH_XRE"/>
    <property type="match status" value="1"/>
</dbReference>
<feature type="domain" description="HTH cro/C1-type" evidence="2">
    <location>
        <begin position="20"/>
        <end position="74"/>
    </location>
</feature>
<dbReference type="InterPro" id="IPR010982">
    <property type="entry name" value="Lambda_DNA-bd_dom_sf"/>
</dbReference>
<organism evidence="3 4">
    <name type="scientific">Candidatus Saccharimonas aalborgensis</name>
    <dbReference type="NCBI Taxonomy" id="1332188"/>
    <lineage>
        <taxon>Bacteria</taxon>
        <taxon>Candidatus Saccharimonadota</taxon>
        <taxon>Candidatus Saccharimonadia</taxon>
        <taxon>Candidatus Saccharimonadales</taxon>
        <taxon>Candidatus Saccharimonadaceae</taxon>
        <taxon>Candidatus Saccharimonas</taxon>
    </lineage>
</organism>
<proteinExistence type="predicted"/>